<reference evidence="13" key="1">
    <citation type="submission" date="2016-11" db="UniProtKB">
        <authorList>
            <consortium name="WormBaseParasite"/>
        </authorList>
    </citation>
    <scope>IDENTIFICATION</scope>
</reference>
<evidence type="ECO:0000256" key="4">
    <source>
        <dbReference type="ARBA" id="ARBA00022793"/>
    </source>
</evidence>
<dbReference type="PANTHER" id="PTHR11999">
    <property type="entry name" value="GROUP II PYRIDOXAL-5-PHOSPHATE DECARBOXYLASE"/>
    <property type="match status" value="1"/>
</dbReference>
<feature type="region of interest" description="Disordered" evidence="11">
    <location>
        <begin position="128"/>
        <end position="148"/>
    </location>
</feature>
<keyword evidence="4" id="KW-0210">Decarboxylase</keyword>
<dbReference type="GO" id="GO:0019752">
    <property type="term" value="P:carboxylic acid metabolic process"/>
    <property type="evidence" value="ECO:0007669"/>
    <property type="project" value="InterPro"/>
</dbReference>
<dbReference type="GO" id="GO:0004058">
    <property type="term" value="F:aromatic-L-amino-acid decarboxylase activity"/>
    <property type="evidence" value="ECO:0007669"/>
    <property type="project" value="TreeGrafter"/>
</dbReference>
<sequence length="507" mass="55131">PPPPRPWRRLLAQLSTAELGSRELLGREVGRSRSCCCTPRACGRFVGGVGVRVQQRRVICRVEVPSRISLTVFVNPDGHPGLAESTAPDPAAAGRATSIAAARLLSCPASAGGLGGPSDLQAAHFPTAKTDESACPGEAARTDAPLGGVARPKPYARMAMPDLCKISVQRLEEAEAQTPILSSDLLSLAMDREEFRRQARRLVVTSSPTILPASAKRQVVPDVRPGYLRPLIQQSRTGWGTLASAAAEAGAADRRDPGLGSARPHLVIFCQPGTCAIQRFAGRSNRAQQQPRSWRSRVLVAYASDQVMWLSHSSCGARPQCCFLVQLRKLCYRLASARLQRGDLGRAVASLEDRGQRDSSLILARAKRLWCHVDAAYAGASLICPEYRHIANGIEFSSQTVWPTRSTSTRGQLAANHLRLLGPVGWLKDSSKVVDTFNVDRCTCSTSFSGQVPDYRTKICIVQLQHWQIPLGRRFRSLEDLVRSSPPTASRDCQSYIGRCVSRRCPA</sequence>
<dbReference type="Gene3D" id="3.40.640.10">
    <property type="entry name" value="Type I PLP-dependent aspartate aminotransferase-like (Major domain)"/>
    <property type="match status" value="1"/>
</dbReference>
<protein>
    <recommendedName>
        <fullName evidence="8">Aromatic-L-amino-acid decarboxylase</fullName>
        <ecNumber evidence="7">4.1.1.28</ecNumber>
    </recommendedName>
    <alternativeName>
        <fullName evidence="9">DOPA decarboxylase</fullName>
    </alternativeName>
</protein>
<dbReference type="Pfam" id="PF00282">
    <property type="entry name" value="Pyridoxal_deC"/>
    <property type="match status" value="1"/>
</dbReference>
<keyword evidence="3" id="KW-0127">Catecholamine biosynthesis</keyword>
<dbReference type="InterPro" id="IPR015424">
    <property type="entry name" value="PyrdxlP-dep_Trfase"/>
</dbReference>
<evidence type="ECO:0000256" key="8">
    <source>
        <dbReference type="ARBA" id="ARBA00040968"/>
    </source>
</evidence>
<keyword evidence="12" id="KW-1185">Reference proteome</keyword>
<dbReference type="GO" id="GO:0005737">
    <property type="term" value="C:cytoplasm"/>
    <property type="evidence" value="ECO:0007669"/>
    <property type="project" value="TreeGrafter"/>
</dbReference>
<evidence type="ECO:0000256" key="7">
    <source>
        <dbReference type="ARBA" id="ARBA00038886"/>
    </source>
</evidence>
<dbReference type="Proteomes" id="UP000095280">
    <property type="component" value="Unplaced"/>
</dbReference>
<keyword evidence="5 10" id="KW-0663">Pyridoxal phosphate</keyword>
<dbReference type="WBParaSite" id="maker-unitig_24532-snap-gene-0.1-mRNA-1">
    <property type="protein sequence ID" value="maker-unitig_24532-snap-gene-0.1-mRNA-1"/>
    <property type="gene ID" value="maker-unitig_24532-snap-gene-0.1"/>
</dbReference>
<evidence type="ECO:0000313" key="12">
    <source>
        <dbReference type="Proteomes" id="UP000095280"/>
    </source>
</evidence>
<dbReference type="InterPro" id="IPR015421">
    <property type="entry name" value="PyrdxlP-dep_Trfase_major"/>
</dbReference>
<evidence type="ECO:0000256" key="9">
    <source>
        <dbReference type="ARBA" id="ARBA00041275"/>
    </source>
</evidence>
<keyword evidence="6 10" id="KW-0456">Lyase</keyword>
<comment type="subunit">
    <text evidence="2">Homodimer.</text>
</comment>
<name>A0A1I8F8B6_9PLAT</name>
<comment type="similarity">
    <text evidence="10">Belongs to the group II decarboxylase family.</text>
</comment>
<evidence type="ECO:0000256" key="1">
    <source>
        <dbReference type="ARBA" id="ARBA00001933"/>
    </source>
</evidence>
<evidence type="ECO:0000256" key="2">
    <source>
        <dbReference type="ARBA" id="ARBA00011738"/>
    </source>
</evidence>
<dbReference type="InterPro" id="IPR002129">
    <property type="entry name" value="PyrdxlP-dep_de-COase"/>
</dbReference>
<dbReference type="SUPFAM" id="SSF53383">
    <property type="entry name" value="PLP-dependent transferases"/>
    <property type="match status" value="1"/>
</dbReference>
<organism evidence="12 13">
    <name type="scientific">Macrostomum lignano</name>
    <dbReference type="NCBI Taxonomy" id="282301"/>
    <lineage>
        <taxon>Eukaryota</taxon>
        <taxon>Metazoa</taxon>
        <taxon>Spiralia</taxon>
        <taxon>Lophotrochozoa</taxon>
        <taxon>Platyhelminthes</taxon>
        <taxon>Rhabditophora</taxon>
        <taxon>Macrostomorpha</taxon>
        <taxon>Macrostomida</taxon>
        <taxon>Macrostomidae</taxon>
        <taxon>Macrostomum</taxon>
    </lineage>
</organism>
<evidence type="ECO:0000256" key="3">
    <source>
        <dbReference type="ARBA" id="ARBA00022584"/>
    </source>
</evidence>
<evidence type="ECO:0000256" key="6">
    <source>
        <dbReference type="ARBA" id="ARBA00023239"/>
    </source>
</evidence>
<dbReference type="EC" id="4.1.1.28" evidence="7"/>
<dbReference type="InterPro" id="IPR010977">
    <property type="entry name" value="Aromatic_deC"/>
</dbReference>
<comment type="cofactor">
    <cofactor evidence="1 10">
        <name>pyridoxal 5'-phosphate</name>
        <dbReference type="ChEBI" id="CHEBI:597326"/>
    </cofactor>
</comment>
<dbReference type="GO" id="GO:0006584">
    <property type="term" value="P:catecholamine metabolic process"/>
    <property type="evidence" value="ECO:0007669"/>
    <property type="project" value="TreeGrafter"/>
</dbReference>
<dbReference type="GO" id="GO:0042427">
    <property type="term" value="P:serotonin biosynthetic process"/>
    <property type="evidence" value="ECO:0007669"/>
    <property type="project" value="TreeGrafter"/>
</dbReference>
<evidence type="ECO:0000256" key="11">
    <source>
        <dbReference type="SAM" id="MobiDB-lite"/>
    </source>
</evidence>
<evidence type="ECO:0000256" key="5">
    <source>
        <dbReference type="ARBA" id="ARBA00022898"/>
    </source>
</evidence>
<proteinExistence type="inferred from homology"/>
<evidence type="ECO:0000313" key="13">
    <source>
        <dbReference type="WBParaSite" id="maker-unitig_24532-snap-gene-0.1-mRNA-1"/>
    </source>
</evidence>
<accession>A0A1I8F8B6</accession>
<evidence type="ECO:0000256" key="10">
    <source>
        <dbReference type="RuleBase" id="RU000382"/>
    </source>
</evidence>
<dbReference type="PANTHER" id="PTHR11999:SF167">
    <property type="entry name" value="AROMATIC-L-AMINO-ACID DECARBOXYLASE"/>
    <property type="match status" value="1"/>
</dbReference>
<dbReference type="GO" id="GO:0030170">
    <property type="term" value="F:pyridoxal phosphate binding"/>
    <property type="evidence" value="ECO:0007669"/>
    <property type="project" value="InterPro"/>
</dbReference>
<dbReference type="AlphaFoldDB" id="A0A1I8F8B6"/>